<keyword evidence="3" id="KW-1185">Reference proteome</keyword>
<evidence type="ECO:0000313" key="2">
    <source>
        <dbReference type="EMBL" id="TWU19418.1"/>
    </source>
</evidence>
<comment type="caution">
    <text evidence="2">The sequence shown here is derived from an EMBL/GenBank/DDBJ whole genome shotgun (WGS) entry which is preliminary data.</text>
</comment>
<reference evidence="2 3" key="1">
    <citation type="journal article" date="2020" name="Antonie Van Leeuwenhoek">
        <title>Rhodopirellula heiligendammensis sp. nov., Rhodopirellula pilleata sp. nov., and Rhodopirellula solitaria sp. nov. isolated from natural or artificial marine surfaces in Northern Germany and California, USA, and emended description of the genus Rhodopirellula.</title>
        <authorList>
            <person name="Kallscheuer N."/>
            <person name="Wiegand S."/>
            <person name="Jogler M."/>
            <person name="Boedeker C."/>
            <person name="Peeters S.H."/>
            <person name="Rast P."/>
            <person name="Heuer A."/>
            <person name="Jetten M.S.M."/>
            <person name="Rohde M."/>
            <person name="Jogler C."/>
        </authorList>
    </citation>
    <scope>NUCLEOTIDE SEQUENCE [LARGE SCALE GENOMIC DNA]</scope>
    <source>
        <strain evidence="2 3">Poly21</strain>
    </source>
</reference>
<dbReference type="Proteomes" id="UP000319908">
    <property type="component" value="Unassembled WGS sequence"/>
</dbReference>
<dbReference type="AlphaFoldDB" id="A0A5C6C5J8"/>
<dbReference type="EMBL" id="SJPU01000001">
    <property type="protein sequence ID" value="TWU19418.1"/>
    <property type="molecule type" value="Genomic_DNA"/>
</dbReference>
<evidence type="ECO:0000313" key="3">
    <source>
        <dbReference type="Proteomes" id="UP000319908"/>
    </source>
</evidence>
<protein>
    <submittedName>
        <fullName evidence="2">Uncharacterized protein</fullName>
    </submittedName>
</protein>
<organism evidence="2 3">
    <name type="scientific">Allorhodopirellula heiligendammensis</name>
    <dbReference type="NCBI Taxonomy" id="2714739"/>
    <lineage>
        <taxon>Bacteria</taxon>
        <taxon>Pseudomonadati</taxon>
        <taxon>Planctomycetota</taxon>
        <taxon>Planctomycetia</taxon>
        <taxon>Pirellulales</taxon>
        <taxon>Pirellulaceae</taxon>
        <taxon>Allorhodopirellula</taxon>
    </lineage>
</organism>
<sequence>MMHDPYHVFTEAFHSSHRQTMTESNETPEVPAEPEFSKEELRLAMKAFRKRLKLTRLDDESRLGYGPMSAGNTSGVAAIRPPDQYPAAVWRLLAEQGKLRRDGGGLYSLVD</sequence>
<evidence type="ECO:0000256" key="1">
    <source>
        <dbReference type="SAM" id="MobiDB-lite"/>
    </source>
</evidence>
<proteinExistence type="predicted"/>
<gene>
    <name evidence="2" type="ORF">Poly21_15910</name>
</gene>
<feature type="compositionally biased region" description="Polar residues" evidence="1">
    <location>
        <begin position="18"/>
        <end position="27"/>
    </location>
</feature>
<accession>A0A5C6C5J8</accession>
<feature type="region of interest" description="Disordered" evidence="1">
    <location>
        <begin position="14"/>
        <end position="36"/>
    </location>
</feature>
<name>A0A5C6C5J8_9BACT</name>